<protein>
    <recommendedName>
        <fullName evidence="3">SLH domain-containing protein</fullName>
    </recommendedName>
</protein>
<dbReference type="InterPro" id="IPR013320">
    <property type="entry name" value="ConA-like_dom_sf"/>
</dbReference>
<organism evidence="1 2">
    <name type="scientific">Salimicrobium halophilum</name>
    <dbReference type="NCBI Taxonomy" id="86666"/>
    <lineage>
        <taxon>Bacteria</taxon>
        <taxon>Bacillati</taxon>
        <taxon>Bacillota</taxon>
        <taxon>Bacilli</taxon>
        <taxon>Bacillales</taxon>
        <taxon>Bacillaceae</taxon>
        <taxon>Salimicrobium</taxon>
    </lineage>
</organism>
<dbReference type="EMBL" id="FNEV01000007">
    <property type="protein sequence ID" value="SDJ55374.1"/>
    <property type="molecule type" value="Genomic_DNA"/>
</dbReference>
<gene>
    <name evidence="1" type="ORF">SAMN04490247_2298</name>
</gene>
<name>A0A1G8UP04_9BACI</name>
<keyword evidence="2" id="KW-1185">Reference proteome</keyword>
<dbReference type="AlphaFoldDB" id="A0A1G8UP04"/>
<reference evidence="2" key="1">
    <citation type="submission" date="2016-10" db="EMBL/GenBank/DDBJ databases">
        <authorList>
            <person name="Varghese N."/>
            <person name="Submissions S."/>
        </authorList>
    </citation>
    <scope>NUCLEOTIDE SEQUENCE [LARGE SCALE GENOMIC DNA]</scope>
    <source>
        <strain evidence="2">DSM 4771</strain>
    </source>
</reference>
<accession>A0A1G8UP04</accession>
<dbReference type="Proteomes" id="UP000199225">
    <property type="component" value="Unassembled WGS sequence"/>
</dbReference>
<dbReference type="SUPFAM" id="SSF49899">
    <property type="entry name" value="Concanavalin A-like lectins/glucanases"/>
    <property type="match status" value="1"/>
</dbReference>
<dbReference type="RefSeq" id="WP_245688159.1">
    <property type="nucleotide sequence ID" value="NZ_FNEV01000007.1"/>
</dbReference>
<evidence type="ECO:0008006" key="3">
    <source>
        <dbReference type="Google" id="ProtNLM"/>
    </source>
</evidence>
<sequence length="306" mass="34078">MRKLLVVCLVLIFSFVGTSLVFGEKKEEETPAWLEEKSFHPPQSNAAMSKLAFVDFMNQWIGVTGEDAMETAESIGYLPDFKANERSAIKKEEAEAILSHLFPMADWPEASNGNKPVKLKDAIQYVESLADQTYTTGTYSNQTVEGNALINQPGVTLEDTTIEGDLYITRGIGTEQTILDSVTVHGTVYVEKSVQNAVKLKDSDIGLVSVYTLGGEKSDWSLVWGDEFLTEEIDSSKWKHDIGNWIVDEDGEGISPGWGNNELEYYTDSEENSYIEDGNLVIKAKEEQKSDEFGSYDYTSAKLKTE</sequence>
<evidence type="ECO:0000313" key="1">
    <source>
        <dbReference type="EMBL" id="SDJ55374.1"/>
    </source>
</evidence>
<proteinExistence type="predicted"/>
<dbReference type="Gene3D" id="2.60.120.200">
    <property type="match status" value="1"/>
</dbReference>
<dbReference type="STRING" id="86666.SAMN04490247_2298"/>
<evidence type="ECO:0000313" key="2">
    <source>
        <dbReference type="Proteomes" id="UP000199225"/>
    </source>
</evidence>